<evidence type="ECO:0000256" key="2">
    <source>
        <dbReference type="ARBA" id="ARBA00022517"/>
    </source>
</evidence>
<dbReference type="OrthoDB" id="5161at2"/>
<proteinExistence type="predicted"/>
<accession>A0A1U7ILF9</accession>
<evidence type="ECO:0000256" key="1">
    <source>
        <dbReference type="ARBA" id="ARBA00022490"/>
    </source>
</evidence>
<dbReference type="InterPro" id="IPR012337">
    <property type="entry name" value="RNaseH-like_sf"/>
</dbReference>
<evidence type="ECO:0000259" key="5">
    <source>
        <dbReference type="SMART" id="SM00732"/>
    </source>
</evidence>
<dbReference type="InterPro" id="IPR006641">
    <property type="entry name" value="YqgF/RNaseH-like_dom"/>
</dbReference>
<organism evidence="6 7">
    <name type="scientific">[Phormidium ambiguum] IAM M-71</name>
    <dbReference type="NCBI Taxonomy" id="454136"/>
    <lineage>
        <taxon>Bacteria</taxon>
        <taxon>Bacillati</taxon>
        <taxon>Cyanobacteriota</taxon>
        <taxon>Cyanophyceae</taxon>
        <taxon>Oscillatoriophycideae</taxon>
        <taxon>Aerosakkonematales</taxon>
        <taxon>Aerosakkonemataceae</taxon>
        <taxon>Floridanema</taxon>
    </lineage>
</organism>
<keyword evidence="2" id="KW-0690">Ribosome biogenesis</keyword>
<dbReference type="InterPro" id="IPR037027">
    <property type="entry name" value="YqgF/RNaseH-like_dom_sf"/>
</dbReference>
<dbReference type="SMART" id="SM00732">
    <property type="entry name" value="YqgFc"/>
    <property type="match status" value="1"/>
</dbReference>
<dbReference type="Proteomes" id="UP000185860">
    <property type="component" value="Unassembled WGS sequence"/>
</dbReference>
<dbReference type="GO" id="GO:0006364">
    <property type="term" value="P:rRNA processing"/>
    <property type="evidence" value="ECO:0007669"/>
    <property type="project" value="InterPro"/>
</dbReference>
<protein>
    <submittedName>
        <fullName evidence="6">Resolvase</fullName>
    </submittedName>
</protein>
<dbReference type="STRING" id="454136.NIES2119_10710"/>
<dbReference type="Gene3D" id="3.30.420.140">
    <property type="entry name" value="YqgF/RNase H-like domain"/>
    <property type="match status" value="1"/>
</dbReference>
<keyword evidence="1" id="KW-0963">Cytoplasm</keyword>
<dbReference type="EMBL" id="MRCE01000009">
    <property type="protein sequence ID" value="OKH38032.1"/>
    <property type="molecule type" value="Genomic_DNA"/>
</dbReference>
<keyword evidence="4" id="KW-0378">Hydrolase</keyword>
<evidence type="ECO:0000313" key="7">
    <source>
        <dbReference type="Proteomes" id="UP000185860"/>
    </source>
</evidence>
<feature type="domain" description="YqgF/RNase H-like" evidence="5">
    <location>
        <begin position="18"/>
        <end position="105"/>
    </location>
</feature>
<dbReference type="AlphaFoldDB" id="A0A1U7ILF9"/>
<evidence type="ECO:0000256" key="3">
    <source>
        <dbReference type="ARBA" id="ARBA00022722"/>
    </source>
</evidence>
<evidence type="ECO:0000256" key="4">
    <source>
        <dbReference type="ARBA" id="ARBA00022801"/>
    </source>
</evidence>
<comment type="caution">
    <text evidence="6">The sequence shown here is derived from an EMBL/GenBank/DDBJ whole genome shotgun (WGS) entry which is preliminary data.</text>
</comment>
<dbReference type="GO" id="GO:0004518">
    <property type="term" value="F:nuclease activity"/>
    <property type="evidence" value="ECO:0007669"/>
    <property type="project" value="UniProtKB-KW"/>
</dbReference>
<sequence>MFSPDSPNLDSKGSPKQPVILGFDPGKQKCGLAVMAVDRKLHYHEVVSSEKAIATIQELREIYPISVLVMGDQTTAKTWKKQLSQELPEPLRIILVDERYSTLEARDRYWQMYPPQGLSKLIPQGMRPLPRPVDDIVAILLIERYLGRLVSC</sequence>
<dbReference type="Pfam" id="PF03652">
    <property type="entry name" value="RuvX"/>
    <property type="match status" value="1"/>
</dbReference>
<dbReference type="GO" id="GO:0016787">
    <property type="term" value="F:hydrolase activity"/>
    <property type="evidence" value="ECO:0007669"/>
    <property type="project" value="UniProtKB-KW"/>
</dbReference>
<dbReference type="InterPro" id="IPR005227">
    <property type="entry name" value="YqgF"/>
</dbReference>
<keyword evidence="3" id="KW-0540">Nuclease</keyword>
<gene>
    <name evidence="6" type="ORF">NIES2119_10710</name>
</gene>
<evidence type="ECO:0000313" key="6">
    <source>
        <dbReference type="EMBL" id="OKH38032.1"/>
    </source>
</evidence>
<name>A0A1U7ILF9_9CYAN</name>
<reference evidence="6 7" key="1">
    <citation type="submission" date="2016-11" db="EMBL/GenBank/DDBJ databases">
        <title>Draft Genome Sequences of Nine Cyanobacterial Strains from Diverse Habitats.</title>
        <authorList>
            <person name="Zhu T."/>
            <person name="Hou S."/>
            <person name="Lu X."/>
            <person name="Hess W.R."/>
        </authorList>
    </citation>
    <scope>NUCLEOTIDE SEQUENCE [LARGE SCALE GENOMIC DNA]</scope>
    <source>
        <strain evidence="6 7">IAM M-71</strain>
    </source>
</reference>
<dbReference type="SUPFAM" id="SSF53098">
    <property type="entry name" value="Ribonuclease H-like"/>
    <property type="match status" value="1"/>
</dbReference>